<evidence type="ECO:0000313" key="4">
    <source>
        <dbReference type="EMBL" id="WPH01725.1"/>
    </source>
</evidence>
<keyword evidence="5" id="KW-1185">Reference proteome</keyword>
<dbReference type="Pfam" id="PF05183">
    <property type="entry name" value="RdRP"/>
    <property type="match status" value="1"/>
</dbReference>
<dbReference type="Proteomes" id="UP001303373">
    <property type="component" value="Chromosome 6"/>
</dbReference>
<comment type="similarity">
    <text evidence="1">Belongs to the RdRP family.</text>
</comment>
<name>A0AAQ3RAW7_9PEZI</name>
<feature type="domain" description="RDRP core" evidence="3">
    <location>
        <begin position="528"/>
        <end position="1116"/>
    </location>
</feature>
<dbReference type="InterPro" id="IPR007855">
    <property type="entry name" value="RDRP"/>
</dbReference>
<dbReference type="GO" id="GO:0030422">
    <property type="term" value="P:siRNA processing"/>
    <property type="evidence" value="ECO:0007669"/>
    <property type="project" value="TreeGrafter"/>
</dbReference>
<dbReference type="GO" id="GO:0003723">
    <property type="term" value="F:RNA binding"/>
    <property type="evidence" value="ECO:0007669"/>
    <property type="project" value="UniProtKB-KW"/>
</dbReference>
<dbReference type="GO" id="GO:0003968">
    <property type="term" value="F:RNA-directed RNA polymerase activity"/>
    <property type="evidence" value="ECO:0007669"/>
    <property type="project" value="UniProtKB-KW"/>
</dbReference>
<proteinExistence type="inferred from homology"/>
<dbReference type="InterPro" id="IPR057596">
    <property type="entry name" value="RDRP_core"/>
</dbReference>
<dbReference type="PANTHER" id="PTHR23079">
    <property type="entry name" value="RNA-DEPENDENT RNA POLYMERASE"/>
    <property type="match status" value="1"/>
</dbReference>
<keyword evidence="1 4" id="KW-0696">RNA-directed RNA polymerase</keyword>
<accession>A0AAQ3RAW7</accession>
<evidence type="ECO:0000256" key="1">
    <source>
        <dbReference type="RuleBase" id="RU363098"/>
    </source>
</evidence>
<gene>
    <name evidence="4" type="ORF">R9X50_00457700</name>
</gene>
<comment type="catalytic activity">
    <reaction evidence="1">
        <text>RNA(n) + a ribonucleoside 5'-triphosphate = RNA(n+1) + diphosphate</text>
        <dbReference type="Rhea" id="RHEA:21248"/>
        <dbReference type="Rhea" id="RHEA-COMP:14527"/>
        <dbReference type="Rhea" id="RHEA-COMP:17342"/>
        <dbReference type="ChEBI" id="CHEBI:33019"/>
        <dbReference type="ChEBI" id="CHEBI:61557"/>
        <dbReference type="ChEBI" id="CHEBI:140395"/>
        <dbReference type="EC" id="2.7.7.48"/>
    </reaction>
</comment>
<reference evidence="4 5" key="1">
    <citation type="submission" date="2023-11" db="EMBL/GenBank/DDBJ databases">
        <title>An acidophilic fungus is an integral part of prey digestion in a carnivorous sundew plant.</title>
        <authorList>
            <person name="Tsai I.J."/>
        </authorList>
    </citation>
    <scope>NUCLEOTIDE SEQUENCE [LARGE SCALE GENOMIC DNA]</scope>
    <source>
        <strain evidence="4">169a</strain>
    </source>
</reference>
<evidence type="ECO:0000313" key="5">
    <source>
        <dbReference type="Proteomes" id="UP001303373"/>
    </source>
</evidence>
<keyword evidence="1" id="KW-0548">Nucleotidyltransferase</keyword>
<dbReference type="PANTHER" id="PTHR23079:SF55">
    <property type="entry name" value="RNA-DIRECTED RNA POLYMERASE"/>
    <property type="match status" value="1"/>
</dbReference>
<protein>
    <recommendedName>
        <fullName evidence="1">RNA-dependent RNA polymerase</fullName>
        <ecNumber evidence="1">2.7.7.48</ecNumber>
    </recommendedName>
</protein>
<feature type="region of interest" description="Disordered" evidence="2">
    <location>
        <begin position="193"/>
        <end position="218"/>
    </location>
</feature>
<dbReference type="EC" id="2.7.7.48" evidence="1"/>
<dbReference type="GO" id="GO:0031380">
    <property type="term" value="C:nuclear RNA-directed RNA polymerase complex"/>
    <property type="evidence" value="ECO:0007669"/>
    <property type="project" value="TreeGrafter"/>
</dbReference>
<sequence>MRTANLLKFAKAYASPVSSIDTAEKMENSRSENLLDELKINLEGVPHGCEEGDIRDIFREVGRPAKVVLFKRRPDGKRDGYVILSPRPNKEPYMLRTELRIQNAQGKICVIRCTRGMTTTPKVSQVHTQQNTDSIEIDLNQVDIGVMKSEDEMMVLHSAKPLGDTPLKLVINTKFKSCDIHFDVELPHLAKVPDDREPSVGRAGSGQQGHGHKVSPAQYARTNANMEDSRRTSHNFSRGRDFSAFPNSRKFFERSTRELLSCSYRVSINFTQLSQLYQMGGHGTESSVVIPLTLPPLLYGQLNAEARQEYGPRHSRYNSKSWIRLTGIDALPSLDHTVTQLNRPEAIVDIGRWLTYRLVIGKVAAGHSIFQLMMRELFKHNVQLHTRCITRIAGISNHFSLGLDKPTNQLGSEPGSSLSDLEQMEASVQLDFHIRYALEVCLSQGVLHECNITPDFFKKLALMEQTESKCVAPGSNAHSTKATRLLEKAADLNQRIYNPMNLFNIQNKITERRNKMPRYCVMVRSVTITPTSMYLANPVLETSNRVLRHFIHHQDRFLRVRFTDEKYKGRIQPMGTSDNREEIFDRVARTMSNGINIAGRHYEFLAFGNSQFREHGAYFFAPTTGISAQDVRNWMGDFKSIRVIAKHASRIGQCFSTTRATSTGVVIEKIPDIMRNGFCFSDGVGKISTLLAHLIAADLKLPNSATDYPSVFQFRLGGCKGVLAVDPSIKGPIIKIRPSQEKFPAKYYGLEVCRVSQFSTAYLNMQIILVLSTLGVADIAFLTKLRTALADILLAMTDEDKAVVELTKNVDFNQTTITLASMVQDGFMSSKEPFMMACLHLWRSWTIKYIKEKAKIPVSDGAFVVGCVDEYGELNGHYNSAQTLFEFEESLASTDGSSERKDIATLPEIFLQIPDPEATGKYVVVQGICTLARNPSLSAGDIRVVRAVDRPKLRHLKNCVVLPQKGDRDLANMCSGGDLDGDDYLVMWDETLLPQEWNHEAMNYEAPDPVLSDGPVTVDDISAFFVSHMKNDELGRIAVAHRYWADLNPNGVKSEECKVLANLHSKAVDYAKTGVPATMPQDLRIHRWPHWAEPKNKTSSQIYHSTKILGQLYDDVQRVPFQPAWDSPFDERILNAYELSRELLDDAREIKLQYDEAIGRIMLQRQIASEFEVWSTFVLEHNHETSDYKFAELMGELVAAVKEDHREICYEKAGTNSKERDWAKMGPFIAAMYTATANDVAEAVKQATSVTGAGQEVVMNFANMPLMSFPWIFARELGLIATKKAHADAIMPRPIFNKAKPTKTLVDLLSDDFELEDLPEITIGSGVVRGGEELNLMHQDLANLDVQADDRTE</sequence>
<organism evidence="4 5">
    <name type="scientific">Acrodontium crateriforme</name>
    <dbReference type="NCBI Taxonomy" id="150365"/>
    <lineage>
        <taxon>Eukaryota</taxon>
        <taxon>Fungi</taxon>
        <taxon>Dikarya</taxon>
        <taxon>Ascomycota</taxon>
        <taxon>Pezizomycotina</taxon>
        <taxon>Dothideomycetes</taxon>
        <taxon>Dothideomycetidae</taxon>
        <taxon>Mycosphaerellales</taxon>
        <taxon>Teratosphaeriaceae</taxon>
        <taxon>Acrodontium</taxon>
    </lineage>
</organism>
<keyword evidence="1" id="KW-0808">Transferase</keyword>
<evidence type="ECO:0000256" key="2">
    <source>
        <dbReference type="SAM" id="MobiDB-lite"/>
    </source>
</evidence>
<evidence type="ECO:0000259" key="3">
    <source>
        <dbReference type="Pfam" id="PF05183"/>
    </source>
</evidence>
<dbReference type="EMBL" id="CP138585">
    <property type="protein sequence ID" value="WPH01725.1"/>
    <property type="molecule type" value="Genomic_DNA"/>
</dbReference>
<keyword evidence="1" id="KW-0694">RNA-binding</keyword>